<dbReference type="Pfam" id="PF00754">
    <property type="entry name" value="F5_F8_type_C"/>
    <property type="match status" value="1"/>
</dbReference>
<sequence>MKNRLLLGTLILAGTIFSCDQEDDIYVVPETEVTTKTGVHVMNDLSQYWTPNLMGQEGSVFSEFIDFGSQQSVSHSIAVPERLKSSLSTVSVLNVFVNVDNGNSYSDEDILSYFTQLENGGALAIFGMGDGMESKASANELASRFGFSYASELTPGSLEGKNLRSFNNGYALELTEGDWEVLLEAGGMPVCAVRDFGEGKVFASGIDLFGNEKVEANYQFYQDLLGKISVNKQGFASSDKFRPSIAPEIEIENDGSKLSVNNFQFEKAKNISTLFGEIAPEMEAWTGVPKAKEGAVKINVLPTGINSSLFGENMLTVGAYYENEEEMRYRLAELVHGVWSLPNNEPFGDNAFGMYAAYKVLERLGVSGARDKVQSYIDKAKADERYREFDPVNMTEEQQMGYPEELRIGKYLFFLDSLEKAYPDVDIIQGYYDQKRNNLPSYEGFVFTPHDHMWLFGNVVGDEEFLMNVKKNMGYALDSELIRNPAAYERIELDPTFWSAHSDYTRQEAKHHESKMFDDDGGTVWQTDWQNSSFVYPHIITIDMKQTSKVMGFRYLPRTQYKDHISDMDVFVSLDSENWTKVAKYIWPGSYSSDWKEFYCSEFKEARYVKIQINGAYRESNWQKYSNIAEFRVFAVAPEGETEEE</sequence>
<evidence type="ECO:0000259" key="1">
    <source>
        <dbReference type="PROSITE" id="PS50022"/>
    </source>
</evidence>
<organism evidence="2 3">
    <name type="scientific">Fulvitalea axinellae</name>
    <dbReference type="NCBI Taxonomy" id="1182444"/>
    <lineage>
        <taxon>Bacteria</taxon>
        <taxon>Pseudomonadati</taxon>
        <taxon>Bacteroidota</taxon>
        <taxon>Cytophagia</taxon>
        <taxon>Cytophagales</taxon>
        <taxon>Persicobacteraceae</taxon>
        <taxon>Fulvitalea</taxon>
    </lineage>
</organism>
<dbReference type="InterPro" id="IPR000421">
    <property type="entry name" value="FA58C"/>
</dbReference>
<reference evidence="2 3" key="1">
    <citation type="submission" date="2021-12" db="EMBL/GenBank/DDBJ databases">
        <title>Genome sequencing of bacteria with rrn-lacking chromosome and rrn-plasmid.</title>
        <authorList>
            <person name="Anda M."/>
            <person name="Iwasaki W."/>
        </authorList>
    </citation>
    <scope>NUCLEOTIDE SEQUENCE [LARGE SCALE GENOMIC DNA]</scope>
    <source>
        <strain evidence="2 3">DSM 100852</strain>
        <plasmid evidence="2 3">pFA4</plasmid>
    </source>
</reference>
<proteinExistence type="predicted"/>
<dbReference type="AlphaFoldDB" id="A0AAU9CJY5"/>
<dbReference type="RefSeq" id="WP_338395563.1">
    <property type="nucleotide sequence ID" value="NZ_AP025318.1"/>
</dbReference>
<dbReference type="EMBL" id="AP025318">
    <property type="protein sequence ID" value="BDD12426.1"/>
    <property type="molecule type" value="Genomic_DNA"/>
</dbReference>
<dbReference type="PROSITE" id="PS50022">
    <property type="entry name" value="FA58C_3"/>
    <property type="match status" value="1"/>
</dbReference>
<dbReference type="PROSITE" id="PS51257">
    <property type="entry name" value="PROKAR_LIPOPROTEIN"/>
    <property type="match status" value="1"/>
</dbReference>
<dbReference type="SUPFAM" id="SSF49785">
    <property type="entry name" value="Galactose-binding domain-like"/>
    <property type="match status" value="1"/>
</dbReference>
<name>A0AAU9CJY5_9BACT</name>
<feature type="domain" description="F5/8 type C" evidence="1">
    <location>
        <begin position="486"/>
        <end position="630"/>
    </location>
</feature>
<dbReference type="Gene3D" id="2.60.120.260">
    <property type="entry name" value="Galactose-binding domain-like"/>
    <property type="match status" value="1"/>
</dbReference>
<dbReference type="Proteomes" id="UP001348817">
    <property type="component" value="Plasmid pFA4"/>
</dbReference>
<keyword evidence="3" id="KW-1185">Reference proteome</keyword>
<protein>
    <recommendedName>
        <fullName evidence="1">F5/8 type C domain-containing protein</fullName>
    </recommendedName>
</protein>
<accession>A0AAU9CJY5</accession>
<dbReference type="InterPro" id="IPR008979">
    <property type="entry name" value="Galactose-bd-like_sf"/>
</dbReference>
<gene>
    <name evidence="2" type="ORF">FUAX_48580</name>
</gene>
<keyword evidence="2" id="KW-0614">Plasmid</keyword>
<dbReference type="KEGG" id="fax:FUAX_48580"/>
<evidence type="ECO:0000313" key="3">
    <source>
        <dbReference type="Proteomes" id="UP001348817"/>
    </source>
</evidence>
<evidence type="ECO:0000313" key="2">
    <source>
        <dbReference type="EMBL" id="BDD12426.1"/>
    </source>
</evidence>
<geneLocation type="plasmid" evidence="2 3">
    <name>pFA4</name>
</geneLocation>